<dbReference type="RefSeq" id="WP_110523475.1">
    <property type="nucleotide sequence ID" value="NZ_QKOE01000003.1"/>
</dbReference>
<keyword evidence="3" id="KW-1185">Reference proteome</keyword>
<evidence type="ECO:0000256" key="1">
    <source>
        <dbReference type="SAM" id="Phobius"/>
    </source>
</evidence>
<gene>
    <name evidence="2" type="ORF">DNK49_06255</name>
</gene>
<sequence>MTLAPLTPYCSGKRDQGFTLAEMAIVLLILGLLASSLLPPLSARMDERGRQTTAARLQDIEHALIGFAILHGRLPCPSTEADPASAHYGLEQTPPCNHAQPGFLPWRTLGLTAVDAWGQPRSNVSDSWDGHWRYRPDPGLSDSTITAASATQSNIQIRDHAGNAITTLSASRAAAVVFSMGANRQPDGLNATHSPNVPTFQAGETTPVFDDQVLWIGLPLLISRLAQAGRL</sequence>
<name>A0A323V0G2_9RHOO</name>
<keyword evidence="1" id="KW-1133">Transmembrane helix</keyword>
<reference evidence="2 3" key="1">
    <citation type="submission" date="2018-06" db="EMBL/GenBank/DDBJ databases">
        <title>Azoarcus communis strain SWub3 genome.</title>
        <authorList>
            <person name="Zorraquino Salvo V."/>
            <person name="Toubiana D."/>
            <person name="Blumwald E."/>
        </authorList>
    </citation>
    <scope>NUCLEOTIDE SEQUENCE [LARGE SCALE GENOMIC DNA]</scope>
    <source>
        <strain evidence="2 3">SWub3</strain>
    </source>
</reference>
<keyword evidence="1" id="KW-0812">Transmembrane</keyword>
<organism evidence="2 3">
    <name type="scientific">Parazoarcus communis SWub3 = DSM 12120</name>
    <dbReference type="NCBI Taxonomy" id="1121029"/>
    <lineage>
        <taxon>Bacteria</taxon>
        <taxon>Pseudomonadati</taxon>
        <taxon>Pseudomonadota</taxon>
        <taxon>Betaproteobacteria</taxon>
        <taxon>Rhodocyclales</taxon>
        <taxon>Zoogloeaceae</taxon>
        <taxon>Parazoarcus</taxon>
    </lineage>
</organism>
<dbReference type="Pfam" id="PF07963">
    <property type="entry name" value="N_methyl"/>
    <property type="match status" value="1"/>
</dbReference>
<dbReference type="InterPro" id="IPR012902">
    <property type="entry name" value="N_methyl_site"/>
</dbReference>
<dbReference type="InterPro" id="IPR045584">
    <property type="entry name" value="Pilin-like"/>
</dbReference>
<dbReference type="AlphaFoldDB" id="A0A323V0G2"/>
<protein>
    <submittedName>
        <fullName evidence="2">Type II secretion system protein</fullName>
    </submittedName>
</protein>
<keyword evidence="1" id="KW-0472">Membrane</keyword>
<feature type="transmembrane region" description="Helical" evidence="1">
    <location>
        <begin position="20"/>
        <end position="41"/>
    </location>
</feature>
<dbReference type="EMBL" id="QKOE01000003">
    <property type="protein sequence ID" value="PZA17460.1"/>
    <property type="molecule type" value="Genomic_DNA"/>
</dbReference>
<evidence type="ECO:0000313" key="3">
    <source>
        <dbReference type="Proteomes" id="UP000248259"/>
    </source>
</evidence>
<dbReference type="SUPFAM" id="SSF54523">
    <property type="entry name" value="Pili subunits"/>
    <property type="match status" value="1"/>
</dbReference>
<dbReference type="NCBIfam" id="TIGR02532">
    <property type="entry name" value="IV_pilin_GFxxxE"/>
    <property type="match status" value="1"/>
</dbReference>
<comment type="caution">
    <text evidence="2">The sequence shown here is derived from an EMBL/GenBank/DDBJ whole genome shotgun (WGS) entry which is preliminary data.</text>
</comment>
<accession>A0A323V0G2</accession>
<evidence type="ECO:0000313" key="2">
    <source>
        <dbReference type="EMBL" id="PZA17460.1"/>
    </source>
</evidence>
<proteinExistence type="predicted"/>
<dbReference type="OrthoDB" id="6038212at2"/>
<dbReference type="Proteomes" id="UP000248259">
    <property type="component" value="Unassembled WGS sequence"/>
</dbReference>